<keyword evidence="1" id="KW-1133">Transmembrane helix</keyword>
<keyword evidence="1" id="KW-0472">Membrane</keyword>
<protein>
    <recommendedName>
        <fullName evidence="3">YggT family protein</fullName>
    </recommendedName>
</protein>
<dbReference type="AlphaFoldDB" id="A0A382PUE4"/>
<name>A0A382PUE4_9ZZZZ</name>
<dbReference type="Pfam" id="PF02325">
    <property type="entry name" value="CCB3_YggT"/>
    <property type="match status" value="1"/>
</dbReference>
<evidence type="ECO:0008006" key="3">
    <source>
        <dbReference type="Google" id="ProtNLM"/>
    </source>
</evidence>
<dbReference type="EMBL" id="UINC01109033">
    <property type="protein sequence ID" value="SVC75581.1"/>
    <property type="molecule type" value="Genomic_DNA"/>
</dbReference>
<evidence type="ECO:0000313" key="2">
    <source>
        <dbReference type="EMBL" id="SVC75581.1"/>
    </source>
</evidence>
<dbReference type="InterPro" id="IPR003425">
    <property type="entry name" value="CCB3/YggT"/>
</dbReference>
<evidence type="ECO:0000256" key="1">
    <source>
        <dbReference type="SAM" id="Phobius"/>
    </source>
</evidence>
<dbReference type="GO" id="GO:0016020">
    <property type="term" value="C:membrane"/>
    <property type="evidence" value="ECO:0007669"/>
    <property type="project" value="InterPro"/>
</dbReference>
<keyword evidence="1" id="KW-0812">Transmembrane</keyword>
<feature type="transmembrane region" description="Helical" evidence="1">
    <location>
        <begin position="12"/>
        <end position="29"/>
    </location>
</feature>
<accession>A0A382PUE4</accession>
<organism evidence="2">
    <name type="scientific">marine metagenome</name>
    <dbReference type="NCBI Taxonomy" id="408172"/>
    <lineage>
        <taxon>unclassified sequences</taxon>
        <taxon>metagenomes</taxon>
        <taxon>ecological metagenomes</taxon>
    </lineage>
</organism>
<proteinExistence type="predicted"/>
<sequence length="47" mass="5642">MNYLLFTLINNGFNLLQMLILVRVILSWIPHDPYHQVIQLLYQITEV</sequence>
<feature type="non-terminal residue" evidence="2">
    <location>
        <position position="47"/>
    </location>
</feature>
<reference evidence="2" key="1">
    <citation type="submission" date="2018-05" db="EMBL/GenBank/DDBJ databases">
        <authorList>
            <person name="Lanie J.A."/>
            <person name="Ng W.-L."/>
            <person name="Kazmierczak K.M."/>
            <person name="Andrzejewski T.M."/>
            <person name="Davidsen T.M."/>
            <person name="Wayne K.J."/>
            <person name="Tettelin H."/>
            <person name="Glass J.I."/>
            <person name="Rusch D."/>
            <person name="Podicherti R."/>
            <person name="Tsui H.-C.T."/>
            <person name="Winkler M.E."/>
        </authorList>
    </citation>
    <scope>NUCLEOTIDE SEQUENCE</scope>
</reference>
<gene>
    <name evidence="2" type="ORF">METZ01_LOCUS328435</name>
</gene>